<reference evidence="3" key="1">
    <citation type="journal article" date="2019" name="Int. J. Syst. Evol. Microbiol.">
        <title>The Global Catalogue of Microorganisms (GCM) 10K type strain sequencing project: providing services to taxonomists for standard genome sequencing and annotation.</title>
        <authorList>
            <consortium name="The Broad Institute Genomics Platform"/>
            <consortium name="The Broad Institute Genome Sequencing Center for Infectious Disease"/>
            <person name="Wu L."/>
            <person name="Ma J."/>
        </authorList>
    </citation>
    <scope>NUCLEOTIDE SEQUENCE [LARGE SCALE GENOMIC DNA]</scope>
    <source>
        <strain evidence="3">CCUG 58938</strain>
    </source>
</reference>
<organism evidence="2 3">
    <name type="scientific">Ohtaekwangia kribbensis</name>
    <dbReference type="NCBI Taxonomy" id="688913"/>
    <lineage>
        <taxon>Bacteria</taxon>
        <taxon>Pseudomonadati</taxon>
        <taxon>Bacteroidota</taxon>
        <taxon>Cytophagia</taxon>
        <taxon>Cytophagales</taxon>
        <taxon>Fulvivirgaceae</taxon>
        <taxon>Ohtaekwangia</taxon>
    </lineage>
</organism>
<feature type="chain" id="PRO_5046165105" description="DUF3570 domain-containing protein" evidence="1">
    <location>
        <begin position="23"/>
        <end position="316"/>
    </location>
</feature>
<dbReference type="RefSeq" id="WP_377580799.1">
    <property type="nucleotide sequence ID" value="NZ_JBHTKA010000007.1"/>
</dbReference>
<evidence type="ECO:0000256" key="1">
    <source>
        <dbReference type="SAM" id="SignalP"/>
    </source>
</evidence>
<proteinExistence type="predicted"/>
<keyword evidence="1" id="KW-0732">Signal</keyword>
<dbReference type="Proteomes" id="UP001597112">
    <property type="component" value="Unassembled WGS sequence"/>
</dbReference>
<accession>A0ABW3K742</accession>
<evidence type="ECO:0008006" key="4">
    <source>
        <dbReference type="Google" id="ProtNLM"/>
    </source>
</evidence>
<evidence type="ECO:0000313" key="2">
    <source>
        <dbReference type="EMBL" id="MFD1001280.1"/>
    </source>
</evidence>
<gene>
    <name evidence="2" type="ORF">ACFQ21_18265</name>
</gene>
<feature type="signal peptide" evidence="1">
    <location>
        <begin position="1"/>
        <end position="22"/>
    </location>
</feature>
<keyword evidence="3" id="KW-1185">Reference proteome</keyword>
<protein>
    <recommendedName>
        <fullName evidence="4">DUF3570 domain-containing protein</fullName>
    </recommendedName>
</protein>
<sequence>MMNSIRRNIFLVLLFSCSRLVAQDEDSFLSDLPDADSALTFQDSLNIFSLIDSLLQLEDVSGSQLALRVGYNSNVQSAGRTLGIDNFGLAPGISYYHSSGLYADVTGFWSKDFVPSYYLTVASVGYLHTFSKKFSAMAGYDHYFYTEQDDDSYIPYQNTVSITPILELHPVTISVNYAYYFGDAHVHRIAPGINLTFQKRNWKGIDRIAFSPAFFALFGNDIITEVRYPETVRELIRRVRQGLPWYEITERNEFGIMNYTLSAPISVSYKNWNLTLTYNYNIPKALPGETLTYSESSFLSGSLSYFIALRQHKSGL</sequence>
<dbReference type="EMBL" id="JBHTKA010000007">
    <property type="protein sequence ID" value="MFD1001280.1"/>
    <property type="molecule type" value="Genomic_DNA"/>
</dbReference>
<evidence type="ECO:0000313" key="3">
    <source>
        <dbReference type="Proteomes" id="UP001597112"/>
    </source>
</evidence>
<comment type="caution">
    <text evidence="2">The sequence shown here is derived from an EMBL/GenBank/DDBJ whole genome shotgun (WGS) entry which is preliminary data.</text>
</comment>
<name>A0ABW3K742_9BACT</name>